<gene>
    <name evidence="2" type="ORF">TrVE_jg11794</name>
</gene>
<evidence type="ECO:0000313" key="3">
    <source>
        <dbReference type="Proteomes" id="UP001165160"/>
    </source>
</evidence>
<evidence type="ECO:0000256" key="1">
    <source>
        <dbReference type="SAM" id="Phobius"/>
    </source>
</evidence>
<feature type="transmembrane region" description="Helical" evidence="1">
    <location>
        <begin position="29"/>
        <end position="49"/>
    </location>
</feature>
<proteinExistence type="predicted"/>
<reference evidence="3" key="1">
    <citation type="journal article" date="2023" name="Commun. Biol.">
        <title>Genome analysis of Parmales, the sister group of diatoms, reveals the evolutionary specialization of diatoms from phago-mixotrophs to photoautotrophs.</title>
        <authorList>
            <person name="Ban H."/>
            <person name="Sato S."/>
            <person name="Yoshikawa S."/>
            <person name="Yamada K."/>
            <person name="Nakamura Y."/>
            <person name="Ichinomiya M."/>
            <person name="Sato N."/>
            <person name="Blanc-Mathieu R."/>
            <person name="Endo H."/>
            <person name="Kuwata A."/>
            <person name="Ogata H."/>
        </authorList>
    </citation>
    <scope>NUCLEOTIDE SEQUENCE [LARGE SCALE GENOMIC DNA]</scope>
    <source>
        <strain evidence="3">NIES 3699</strain>
    </source>
</reference>
<sequence>MGFDPSASIQHEYTPIFDDPNLQMAYDTIKVLFAMSPLLALFIVIYTGFESKEEEMKRRNKKEDFTLEGHGD</sequence>
<keyword evidence="3" id="KW-1185">Reference proteome</keyword>
<dbReference type="AlphaFoldDB" id="A0A9W7F5T3"/>
<name>A0A9W7F5T3_9STRA</name>
<evidence type="ECO:0000313" key="2">
    <source>
        <dbReference type="EMBL" id="GMI04540.1"/>
    </source>
</evidence>
<dbReference type="Proteomes" id="UP001165160">
    <property type="component" value="Unassembled WGS sequence"/>
</dbReference>
<keyword evidence="1" id="KW-0812">Transmembrane</keyword>
<accession>A0A9W7F5T3</accession>
<organism evidence="2 3">
    <name type="scientific">Triparma verrucosa</name>
    <dbReference type="NCBI Taxonomy" id="1606542"/>
    <lineage>
        <taxon>Eukaryota</taxon>
        <taxon>Sar</taxon>
        <taxon>Stramenopiles</taxon>
        <taxon>Ochrophyta</taxon>
        <taxon>Bolidophyceae</taxon>
        <taxon>Parmales</taxon>
        <taxon>Triparmaceae</taxon>
        <taxon>Triparma</taxon>
    </lineage>
</organism>
<comment type="caution">
    <text evidence="2">The sequence shown here is derived from an EMBL/GenBank/DDBJ whole genome shotgun (WGS) entry which is preliminary data.</text>
</comment>
<protein>
    <submittedName>
        <fullName evidence="2">Uncharacterized protein</fullName>
    </submittedName>
</protein>
<keyword evidence="1" id="KW-1133">Transmembrane helix</keyword>
<dbReference type="EMBL" id="BRXX01000317">
    <property type="protein sequence ID" value="GMI04540.1"/>
    <property type="molecule type" value="Genomic_DNA"/>
</dbReference>
<keyword evidence="1" id="KW-0472">Membrane</keyword>